<dbReference type="PATRIC" id="fig|1158601.3.peg.2998"/>
<organism evidence="2 4">
    <name type="scientific">Enterococcus malodoratus ATCC 43197</name>
    <dbReference type="NCBI Taxonomy" id="1158601"/>
    <lineage>
        <taxon>Bacteria</taxon>
        <taxon>Bacillati</taxon>
        <taxon>Bacillota</taxon>
        <taxon>Bacilli</taxon>
        <taxon>Lactobacillales</taxon>
        <taxon>Enterococcaceae</taxon>
        <taxon>Enterococcus</taxon>
    </lineage>
</organism>
<reference evidence="3 5" key="2">
    <citation type="submission" date="2013-03" db="EMBL/GenBank/DDBJ databases">
        <title>The Genome Sequence of Enterococcus malodoratus ATCC_43197 (PacBio/Illumina hybrid assembly).</title>
        <authorList>
            <consortium name="The Broad Institute Genomics Platform"/>
            <consortium name="The Broad Institute Genome Sequencing Center for Infectious Disease"/>
            <person name="Earl A."/>
            <person name="Russ C."/>
            <person name="Gilmore M."/>
            <person name="Surin D."/>
            <person name="Walker B."/>
            <person name="Young S."/>
            <person name="Zeng Q."/>
            <person name="Gargeya S."/>
            <person name="Fitzgerald M."/>
            <person name="Haas B."/>
            <person name="Abouelleil A."/>
            <person name="Allen A.W."/>
            <person name="Alvarado L."/>
            <person name="Arachchi H.M."/>
            <person name="Berlin A.M."/>
            <person name="Chapman S.B."/>
            <person name="Gainer-Dewar J."/>
            <person name="Goldberg J."/>
            <person name="Griggs A."/>
            <person name="Gujja S."/>
            <person name="Hansen M."/>
            <person name="Howarth C."/>
            <person name="Imamovic A."/>
            <person name="Ireland A."/>
            <person name="Larimer J."/>
            <person name="McCowan C."/>
            <person name="Murphy C."/>
            <person name="Pearson M."/>
            <person name="Poon T.W."/>
            <person name="Priest M."/>
            <person name="Roberts A."/>
            <person name="Saif S."/>
            <person name="Shea T."/>
            <person name="Sisk P."/>
            <person name="Sykes S."/>
            <person name="Wortman J."/>
            <person name="Nusbaum C."/>
            <person name="Birren B."/>
        </authorList>
    </citation>
    <scope>NUCLEOTIDE SEQUENCE [LARGE SCALE GENOMIC DNA]</scope>
    <source>
        <strain evidence="3 5">ATCC 43197</strain>
    </source>
</reference>
<protein>
    <recommendedName>
        <fullName evidence="1">N-acetyltransferase domain-containing protein</fullName>
    </recommendedName>
</protein>
<dbReference type="eggNOG" id="COG1670">
    <property type="taxonomic scope" value="Bacteria"/>
</dbReference>
<evidence type="ECO:0000313" key="3">
    <source>
        <dbReference type="EMBL" id="EOT66688.1"/>
    </source>
</evidence>
<dbReference type="STRING" id="71451.RV07_GL001606"/>
<dbReference type="InterPro" id="IPR000182">
    <property type="entry name" value="GNAT_dom"/>
</dbReference>
<dbReference type="Proteomes" id="UP000013783">
    <property type="component" value="Unassembled WGS sequence"/>
</dbReference>
<dbReference type="Proteomes" id="UP000014148">
    <property type="component" value="Unassembled WGS sequence"/>
</dbReference>
<reference evidence="2 4" key="1">
    <citation type="submission" date="2013-02" db="EMBL/GenBank/DDBJ databases">
        <title>The Genome Sequence of Enterococcus malodoratus ATCC_43197.</title>
        <authorList>
            <consortium name="The Broad Institute Genome Sequencing Platform"/>
            <consortium name="The Broad Institute Genome Sequencing Center for Infectious Disease"/>
            <person name="Earl A.M."/>
            <person name="Gilmore M.S."/>
            <person name="Lebreton F."/>
            <person name="Walker B."/>
            <person name="Young S.K."/>
            <person name="Zeng Q."/>
            <person name="Gargeya S."/>
            <person name="Fitzgerald M."/>
            <person name="Haas B."/>
            <person name="Abouelleil A."/>
            <person name="Alvarado L."/>
            <person name="Arachchi H.M."/>
            <person name="Berlin A.M."/>
            <person name="Chapman S.B."/>
            <person name="Dewar J."/>
            <person name="Goldberg J."/>
            <person name="Griggs A."/>
            <person name="Gujja S."/>
            <person name="Hansen M."/>
            <person name="Howarth C."/>
            <person name="Imamovic A."/>
            <person name="Larimer J."/>
            <person name="McCowan C."/>
            <person name="Murphy C."/>
            <person name="Neiman D."/>
            <person name="Pearson M."/>
            <person name="Priest M."/>
            <person name="Roberts A."/>
            <person name="Saif S."/>
            <person name="Shea T."/>
            <person name="Sisk P."/>
            <person name="Sykes S."/>
            <person name="Wortman J."/>
            <person name="Nusbaum C."/>
            <person name="Birren B."/>
        </authorList>
    </citation>
    <scope>NUCLEOTIDE SEQUENCE [LARGE SCALE GENOMIC DNA]</scope>
    <source>
        <strain evidence="2 4">ATCC 43197</strain>
    </source>
</reference>
<dbReference type="AlphaFoldDB" id="R2R3J1"/>
<dbReference type="EMBL" id="AJAK01000020">
    <property type="protein sequence ID" value="EOH75226.1"/>
    <property type="molecule type" value="Genomic_DNA"/>
</dbReference>
<gene>
    <name evidence="3" type="ORF">I585_02209</name>
    <name evidence="2" type="ORF">UAI_03028</name>
</gene>
<dbReference type="Pfam" id="PF13302">
    <property type="entry name" value="Acetyltransf_3"/>
    <property type="match status" value="1"/>
</dbReference>
<name>R2R3J1_9ENTE</name>
<accession>R2R3J1</accession>
<feature type="domain" description="N-acetyltransferase" evidence="1">
    <location>
        <begin position="10"/>
        <end position="91"/>
    </location>
</feature>
<proteinExistence type="predicted"/>
<keyword evidence="5" id="KW-1185">Reference proteome</keyword>
<sequence length="94" mass="11299">MRKRQFETERLFFSYWLESDSALADELWGDEHVTQFIAKNGRFSKDQVLQRLHTEIQSQKDFGYQYWPLFLKQTETFIGCCGLHAYDLNTKRPN</sequence>
<dbReference type="EMBL" id="ASWA01000003">
    <property type="protein sequence ID" value="EOT66688.1"/>
    <property type="molecule type" value="Genomic_DNA"/>
</dbReference>
<dbReference type="Gene3D" id="3.40.630.30">
    <property type="match status" value="1"/>
</dbReference>
<comment type="caution">
    <text evidence="2">The sequence shown here is derived from an EMBL/GenBank/DDBJ whole genome shotgun (WGS) entry which is preliminary data.</text>
</comment>
<evidence type="ECO:0000313" key="4">
    <source>
        <dbReference type="Proteomes" id="UP000013783"/>
    </source>
</evidence>
<evidence type="ECO:0000313" key="5">
    <source>
        <dbReference type="Proteomes" id="UP000014148"/>
    </source>
</evidence>
<dbReference type="SUPFAM" id="SSF55729">
    <property type="entry name" value="Acyl-CoA N-acyltransferases (Nat)"/>
    <property type="match status" value="1"/>
</dbReference>
<evidence type="ECO:0000259" key="1">
    <source>
        <dbReference type="Pfam" id="PF13302"/>
    </source>
</evidence>
<dbReference type="InterPro" id="IPR016181">
    <property type="entry name" value="Acyl_CoA_acyltransferase"/>
</dbReference>
<evidence type="ECO:0000313" key="2">
    <source>
        <dbReference type="EMBL" id="EOH75226.1"/>
    </source>
</evidence>
<dbReference type="GO" id="GO:0016747">
    <property type="term" value="F:acyltransferase activity, transferring groups other than amino-acyl groups"/>
    <property type="evidence" value="ECO:0007669"/>
    <property type="project" value="InterPro"/>
</dbReference>